<name>A0A379R189_SALER</name>
<dbReference type="Gene3D" id="1.10.3090.10">
    <property type="entry name" value="cca-adding enzyme, domain 2"/>
    <property type="match status" value="1"/>
</dbReference>
<evidence type="ECO:0000313" key="3">
    <source>
        <dbReference type="EMBL" id="SUF69216.1"/>
    </source>
</evidence>
<evidence type="ECO:0000256" key="1">
    <source>
        <dbReference type="ARBA" id="ARBA00022741"/>
    </source>
</evidence>
<dbReference type="GO" id="GO:0000166">
    <property type="term" value="F:nucleotide binding"/>
    <property type="evidence" value="ECO:0007669"/>
    <property type="project" value="UniProtKB-KW"/>
</dbReference>
<dbReference type="InterPro" id="IPR003607">
    <property type="entry name" value="HD/PDEase_dom"/>
</dbReference>
<reference evidence="3 4" key="1">
    <citation type="submission" date="2018-06" db="EMBL/GenBank/DDBJ databases">
        <authorList>
            <consortium name="Pathogen Informatics"/>
            <person name="Doyle S."/>
        </authorList>
    </citation>
    <scope>NUCLEOTIDE SEQUENCE [LARGE SCALE GENOMIC DNA]</scope>
    <source>
        <strain evidence="3 4">NCTC10718</strain>
    </source>
</reference>
<dbReference type="PANTHER" id="PTHR47545:SF1">
    <property type="entry name" value="MULTIFUNCTIONAL CCA PROTEIN"/>
    <property type="match status" value="1"/>
</dbReference>
<dbReference type="InterPro" id="IPR027417">
    <property type="entry name" value="P-loop_NTPase"/>
</dbReference>
<accession>A0A379R189</accession>
<dbReference type="EMBL" id="UGWQ01000001">
    <property type="protein sequence ID" value="SUF69216.1"/>
    <property type="molecule type" value="Genomic_DNA"/>
</dbReference>
<dbReference type="InterPro" id="IPR050124">
    <property type="entry name" value="tRNA_CCA-adding_enzyme"/>
</dbReference>
<gene>
    <name evidence="3" type="ORF">NCTC10718_01980</name>
</gene>
<organism evidence="3 4">
    <name type="scientific">Salmonella enterica</name>
    <name type="common">Salmonella choleraesuis</name>
    <dbReference type="NCBI Taxonomy" id="28901"/>
    <lineage>
        <taxon>Bacteria</taxon>
        <taxon>Pseudomonadati</taxon>
        <taxon>Pseudomonadota</taxon>
        <taxon>Gammaproteobacteria</taxon>
        <taxon>Enterobacterales</taxon>
        <taxon>Enterobacteriaceae</taxon>
        <taxon>Salmonella</taxon>
    </lineage>
</organism>
<sequence length="372" mass="43074">MIWQLTNDKRWPALRQRFRWVDEMYQVPQDPRHHAEGNVGIHTEMVLDALSAMPAFQQCSPQQQEIVWAAGLLHDVEKRSTTQCDENGRIQSPGHARKGELTARQLLWRDIPTPFVLREQITALVRLHGLPLWLLERPAAERLLLTAAMRIDTRLLALLARADTEGRHCQDKQEMLDRIALFELFCQEQQCWGQARAFSSDLARWHYLTHPNSAPDFVPWETETFEVTLLSALPGMGKDRYVNEQCHGLPMVSLDVIRRRLGISAEDRTATGRIVQIAKEEARVLLRQKIPFIWNATNITRQLRSQLIALFTAYRARVKIVYLEVPWTQWKQQNANRQYAVPDAVIMRMAAKLEIPQPDEAHSVEYRVVDTP</sequence>
<evidence type="ECO:0000313" key="4">
    <source>
        <dbReference type="Proteomes" id="UP000254332"/>
    </source>
</evidence>
<dbReference type="Pfam" id="PF13671">
    <property type="entry name" value="AAA_33"/>
    <property type="match status" value="1"/>
</dbReference>
<keyword evidence="2" id="KW-0511">Multifunctional enzyme</keyword>
<dbReference type="Proteomes" id="UP000254332">
    <property type="component" value="Unassembled WGS sequence"/>
</dbReference>
<protein>
    <submittedName>
        <fullName evidence="3">Multifunctional tRNA nucleotidyl transferase/2'3'-cyclic phosphodiesterase/2'nucleotidase/phosphatase</fullName>
    </submittedName>
</protein>
<dbReference type="PANTHER" id="PTHR47545">
    <property type="entry name" value="MULTIFUNCTIONAL CCA PROTEIN"/>
    <property type="match status" value="1"/>
</dbReference>
<dbReference type="CDD" id="cd00077">
    <property type="entry name" value="HDc"/>
    <property type="match status" value="1"/>
</dbReference>
<dbReference type="AlphaFoldDB" id="A0A379R189"/>
<keyword evidence="3" id="KW-0808">Transferase</keyword>
<evidence type="ECO:0000256" key="2">
    <source>
        <dbReference type="ARBA" id="ARBA00023268"/>
    </source>
</evidence>
<dbReference type="GO" id="GO:0016740">
    <property type="term" value="F:transferase activity"/>
    <property type="evidence" value="ECO:0007669"/>
    <property type="project" value="UniProtKB-KW"/>
</dbReference>
<dbReference type="SUPFAM" id="SSF109604">
    <property type="entry name" value="HD-domain/PDEase-like"/>
    <property type="match status" value="1"/>
</dbReference>
<dbReference type="SUPFAM" id="SSF52540">
    <property type="entry name" value="P-loop containing nucleoside triphosphate hydrolases"/>
    <property type="match status" value="1"/>
</dbReference>
<keyword evidence="1" id="KW-0547">Nucleotide-binding</keyword>
<dbReference type="Gene3D" id="3.40.50.300">
    <property type="entry name" value="P-loop containing nucleotide triphosphate hydrolases"/>
    <property type="match status" value="1"/>
</dbReference>
<proteinExistence type="predicted"/>